<gene>
    <name evidence="4" type="primary">SPG21</name>
</gene>
<comment type="similarity">
    <text evidence="2">Belongs to the AB hydrolase superfamily.</text>
</comment>
<reference evidence="4" key="1">
    <citation type="submission" date="2025-08" db="UniProtKB">
        <authorList>
            <consortium name="Ensembl"/>
        </authorList>
    </citation>
    <scope>IDENTIFICATION</scope>
</reference>
<dbReference type="AlphaFoldDB" id="A0A2K5CX94"/>
<dbReference type="GeneTree" id="ENSGT00390000007857"/>
<sequence>MGEIKVSPDYNWFRGSVPLKKIIVDDDDSKIWSLYDAGPRSIRCPLIFLPPVSGTADVFFRQILALTGWGYRVIALQYPVYWDHLEFCDGFRKLLDHLQLDKFWLMPAFMLKKIVLGNFSSGPVDPMMADAIDFMVDRLESLGQSELASRLTLNCQNSYVEPHKIRDIPVTIMDVFDQSALSTEAKEEMYKLYPNARRAHLKTGGNFPYLCRSAEVNLYVQIHLLQFHGTKYAAIDPSMVSAEELEVQKGSLSISQEEQ</sequence>
<dbReference type="GO" id="GO:0042609">
    <property type="term" value="F:CD4 receptor binding"/>
    <property type="evidence" value="ECO:0007669"/>
    <property type="project" value="Ensembl"/>
</dbReference>
<evidence type="ECO:0000256" key="3">
    <source>
        <dbReference type="ARBA" id="ARBA00022490"/>
    </source>
</evidence>
<dbReference type="GO" id="GO:0030140">
    <property type="term" value="C:trans-Golgi network transport vesicle"/>
    <property type="evidence" value="ECO:0007669"/>
    <property type="project" value="Ensembl"/>
</dbReference>
<dbReference type="STRING" id="37293.ENSANAP00000013306"/>
<comment type="subcellular location">
    <subcellularLocation>
        <location evidence="1">Cytoplasm</location>
    </subcellularLocation>
</comment>
<name>A0A2K5CX94_AOTNA</name>
<dbReference type="OMA" id="CYVQPQK"/>
<proteinExistence type="inferred from homology"/>
<reference evidence="4" key="2">
    <citation type="submission" date="2025-09" db="UniProtKB">
        <authorList>
            <consortium name="Ensembl"/>
        </authorList>
    </citation>
    <scope>IDENTIFICATION</scope>
</reference>
<dbReference type="Proteomes" id="UP000233020">
    <property type="component" value="Unplaced"/>
</dbReference>
<evidence type="ECO:0000313" key="4">
    <source>
        <dbReference type="Ensembl" id="ENSANAP00000013306.1"/>
    </source>
</evidence>
<dbReference type="SUPFAM" id="SSF53474">
    <property type="entry name" value="alpha/beta-Hydrolases"/>
    <property type="match status" value="1"/>
</dbReference>
<dbReference type="Ensembl" id="ENSANAT00000031128.1">
    <property type="protein sequence ID" value="ENSANAP00000013306.1"/>
    <property type="gene ID" value="ENSANAG00000024557.1"/>
</dbReference>
<keyword evidence="3" id="KW-0963">Cytoplasm</keyword>
<keyword evidence="5" id="KW-1185">Reference proteome</keyword>
<accession>A0A2K5CX94</accession>
<evidence type="ECO:0000256" key="2">
    <source>
        <dbReference type="ARBA" id="ARBA00008645"/>
    </source>
</evidence>
<protein>
    <submittedName>
        <fullName evidence="4">SPG21 abhydrolase domain containing, maspardin</fullName>
    </submittedName>
</protein>
<dbReference type="InterPro" id="IPR029058">
    <property type="entry name" value="AB_hydrolase_fold"/>
</dbReference>
<dbReference type="GO" id="GO:0005829">
    <property type="term" value="C:cytosol"/>
    <property type="evidence" value="ECO:0007669"/>
    <property type="project" value="Ensembl"/>
</dbReference>
<dbReference type="PANTHER" id="PTHR15913">
    <property type="entry name" value="ACID CLUSTER PROTEIN 33"/>
    <property type="match status" value="1"/>
</dbReference>
<dbReference type="InterPro" id="IPR026151">
    <property type="entry name" value="Maspardin"/>
</dbReference>
<evidence type="ECO:0000256" key="1">
    <source>
        <dbReference type="ARBA" id="ARBA00004496"/>
    </source>
</evidence>
<dbReference type="PANTHER" id="PTHR15913:SF0">
    <property type="entry name" value="MASPARDIN"/>
    <property type="match status" value="1"/>
</dbReference>
<evidence type="ECO:0000313" key="5">
    <source>
        <dbReference type="Proteomes" id="UP000233020"/>
    </source>
</evidence>
<organism evidence="4 5">
    <name type="scientific">Aotus nancymaae</name>
    <name type="common">Ma's night monkey</name>
    <dbReference type="NCBI Taxonomy" id="37293"/>
    <lineage>
        <taxon>Eukaryota</taxon>
        <taxon>Metazoa</taxon>
        <taxon>Chordata</taxon>
        <taxon>Craniata</taxon>
        <taxon>Vertebrata</taxon>
        <taxon>Euteleostomi</taxon>
        <taxon>Mammalia</taxon>
        <taxon>Eutheria</taxon>
        <taxon>Euarchontoglires</taxon>
        <taxon>Primates</taxon>
        <taxon>Haplorrhini</taxon>
        <taxon>Platyrrhini</taxon>
        <taxon>Aotidae</taxon>
        <taxon>Aotus</taxon>
    </lineage>
</organism>